<dbReference type="InterPro" id="IPR002504">
    <property type="entry name" value="NADK"/>
</dbReference>
<dbReference type="GO" id="GO:0019674">
    <property type="term" value="P:NAD+ metabolic process"/>
    <property type="evidence" value="ECO:0007669"/>
    <property type="project" value="InterPro"/>
</dbReference>
<feature type="binding site" evidence="8">
    <location>
        <position position="167"/>
    </location>
    <ligand>
        <name>NAD(+)</name>
        <dbReference type="ChEBI" id="CHEBI:57540"/>
    </ligand>
</feature>
<dbReference type="KEGG" id="ttk:TST_1355"/>
<organism evidence="9 10">
    <name type="scientific">Thermosulfidibacter takaii (strain DSM 17441 / JCM 13301 / NBRC 103674 / ABI70S6)</name>
    <dbReference type="NCBI Taxonomy" id="1298851"/>
    <lineage>
        <taxon>Bacteria</taxon>
        <taxon>Pseudomonadati</taxon>
        <taxon>Thermosulfidibacterota</taxon>
        <taxon>Thermosulfidibacteria</taxon>
        <taxon>Thermosulfidibacterales</taxon>
        <taxon>Thermosulfidibacteraceae</taxon>
    </lineage>
</organism>
<feature type="binding site" evidence="8">
    <location>
        <begin position="65"/>
        <end position="66"/>
    </location>
    <ligand>
        <name>NAD(+)</name>
        <dbReference type="ChEBI" id="CHEBI:57540"/>
    </ligand>
</feature>
<accession>A0A0S3QUY4</accession>
<dbReference type="RefSeq" id="WP_068550130.1">
    <property type="nucleotide sequence ID" value="NZ_AP013035.1"/>
</dbReference>
<keyword evidence="2 8" id="KW-0547">Nucleotide-binding</keyword>
<keyword evidence="4 8" id="KW-0067">ATP-binding</keyword>
<reference evidence="10" key="1">
    <citation type="journal article" date="2018" name="Science">
        <title>A primordial and reversible TCA cycle in a facultatively chemolithoautotrophic thermophile.</title>
        <authorList>
            <person name="Nunoura T."/>
            <person name="Chikaraishi Y."/>
            <person name="Izaki R."/>
            <person name="Suwa T."/>
            <person name="Sato T."/>
            <person name="Harada T."/>
            <person name="Mori K."/>
            <person name="Kato Y."/>
            <person name="Miyazaki M."/>
            <person name="Shimamura S."/>
            <person name="Yanagawa K."/>
            <person name="Shuto A."/>
            <person name="Ohkouchi N."/>
            <person name="Fujita N."/>
            <person name="Takaki Y."/>
            <person name="Atomi H."/>
            <person name="Takai K."/>
        </authorList>
    </citation>
    <scope>NUCLEOTIDE SEQUENCE [LARGE SCALE GENOMIC DNA]</scope>
    <source>
        <strain evidence="10">DSM 17441 / JCM 13301 / NBRC 103674 / ABI70S6</strain>
    </source>
</reference>
<feature type="binding site" evidence="8">
    <location>
        <position position="239"/>
    </location>
    <ligand>
        <name>NAD(+)</name>
        <dbReference type="ChEBI" id="CHEBI:57540"/>
    </ligand>
</feature>
<dbReference type="AlphaFoldDB" id="A0A0S3QUY4"/>
<comment type="similarity">
    <text evidence="8">Belongs to the NAD kinase family.</text>
</comment>
<feature type="binding site" evidence="8">
    <location>
        <begin position="139"/>
        <end position="140"/>
    </location>
    <ligand>
        <name>NAD(+)</name>
        <dbReference type="ChEBI" id="CHEBI:57540"/>
    </ligand>
</feature>
<dbReference type="GO" id="GO:0005524">
    <property type="term" value="F:ATP binding"/>
    <property type="evidence" value="ECO:0007669"/>
    <property type="project" value="UniProtKB-KW"/>
</dbReference>
<evidence type="ECO:0000256" key="6">
    <source>
        <dbReference type="ARBA" id="ARBA00023027"/>
    </source>
</evidence>
<keyword evidence="6 8" id="KW-0520">NAD</keyword>
<dbReference type="Proteomes" id="UP000063234">
    <property type="component" value="Chromosome"/>
</dbReference>
<dbReference type="Gene3D" id="3.40.50.10330">
    <property type="entry name" value="Probable inorganic polyphosphate/atp-NAD kinase, domain 1"/>
    <property type="match status" value="1"/>
</dbReference>
<evidence type="ECO:0000256" key="2">
    <source>
        <dbReference type="ARBA" id="ARBA00022741"/>
    </source>
</evidence>
<dbReference type="PANTHER" id="PTHR20275">
    <property type="entry name" value="NAD KINASE"/>
    <property type="match status" value="1"/>
</dbReference>
<dbReference type="STRING" id="1298851.TST_1355"/>
<dbReference type="GO" id="GO:0003951">
    <property type="term" value="F:NAD+ kinase activity"/>
    <property type="evidence" value="ECO:0007669"/>
    <property type="project" value="UniProtKB-UniRule"/>
</dbReference>
<evidence type="ECO:0000256" key="5">
    <source>
        <dbReference type="ARBA" id="ARBA00022857"/>
    </source>
</evidence>
<dbReference type="GO" id="GO:0051287">
    <property type="term" value="F:NAD binding"/>
    <property type="evidence" value="ECO:0007669"/>
    <property type="project" value="UniProtKB-ARBA"/>
</dbReference>
<name>A0A0S3QUY4_THET7</name>
<gene>
    <name evidence="9" type="primary">ppnK</name>
    <name evidence="8" type="synonym">nadK</name>
    <name evidence="9" type="ORF">TST_1355</name>
</gene>
<dbReference type="FunFam" id="2.60.200.30:FF:000009">
    <property type="entry name" value="Poly(P)/ATP NAD kinase"/>
    <property type="match status" value="1"/>
</dbReference>
<dbReference type="PANTHER" id="PTHR20275:SF0">
    <property type="entry name" value="NAD KINASE"/>
    <property type="match status" value="1"/>
</dbReference>
<comment type="caution">
    <text evidence="8">Lacks conserved residue(s) required for the propagation of feature annotation.</text>
</comment>
<evidence type="ECO:0000256" key="1">
    <source>
        <dbReference type="ARBA" id="ARBA00022679"/>
    </source>
</evidence>
<keyword evidence="10" id="KW-1185">Reference proteome</keyword>
<evidence type="ECO:0000313" key="10">
    <source>
        <dbReference type="Proteomes" id="UP000063234"/>
    </source>
</evidence>
<feature type="active site" description="Proton acceptor" evidence="8">
    <location>
        <position position="65"/>
    </location>
</feature>
<dbReference type="SUPFAM" id="SSF111331">
    <property type="entry name" value="NAD kinase/diacylglycerol kinase-like"/>
    <property type="match status" value="1"/>
</dbReference>
<dbReference type="InterPro" id="IPR017438">
    <property type="entry name" value="ATP-NAD_kinase_N"/>
</dbReference>
<keyword evidence="8" id="KW-0963">Cytoplasm</keyword>
<feature type="binding site" evidence="8">
    <location>
        <position position="169"/>
    </location>
    <ligand>
        <name>NAD(+)</name>
        <dbReference type="ChEBI" id="CHEBI:57540"/>
    </ligand>
</feature>
<proteinExistence type="inferred from homology"/>
<dbReference type="EMBL" id="AP013035">
    <property type="protein sequence ID" value="BAT72142.1"/>
    <property type="molecule type" value="Genomic_DNA"/>
</dbReference>
<comment type="cofactor">
    <cofactor evidence="8">
        <name>a divalent metal cation</name>
        <dbReference type="ChEBI" id="CHEBI:60240"/>
    </cofactor>
</comment>
<comment type="function">
    <text evidence="8">Involved in the regulation of the intracellular balance of NAD and NADP, and is a key enzyme in the biosynthesis of NADP. Catalyzes specifically the phosphorylation on 2'-hydroxyl of the adenosine moiety of NAD to yield NADP.</text>
</comment>
<feature type="binding site" evidence="8">
    <location>
        <position position="150"/>
    </location>
    <ligand>
        <name>NAD(+)</name>
        <dbReference type="ChEBI" id="CHEBI:57540"/>
    </ligand>
</feature>
<comment type="subcellular location">
    <subcellularLocation>
        <location evidence="8">Cytoplasm</location>
    </subcellularLocation>
</comment>
<dbReference type="PATRIC" id="fig|1298851.3.peg.1430"/>
<dbReference type="GO" id="GO:0005737">
    <property type="term" value="C:cytoplasm"/>
    <property type="evidence" value="ECO:0007669"/>
    <property type="project" value="UniProtKB-SubCell"/>
</dbReference>
<evidence type="ECO:0000256" key="8">
    <source>
        <dbReference type="HAMAP-Rule" id="MF_00361"/>
    </source>
</evidence>
<evidence type="ECO:0000256" key="7">
    <source>
        <dbReference type="ARBA" id="ARBA00047925"/>
    </source>
</evidence>
<comment type="catalytic activity">
    <reaction evidence="7 8">
        <text>NAD(+) + ATP = ADP + NADP(+) + H(+)</text>
        <dbReference type="Rhea" id="RHEA:18629"/>
        <dbReference type="ChEBI" id="CHEBI:15378"/>
        <dbReference type="ChEBI" id="CHEBI:30616"/>
        <dbReference type="ChEBI" id="CHEBI:57540"/>
        <dbReference type="ChEBI" id="CHEBI:58349"/>
        <dbReference type="ChEBI" id="CHEBI:456216"/>
        <dbReference type="EC" id="2.7.1.23"/>
    </reaction>
</comment>
<evidence type="ECO:0000256" key="4">
    <source>
        <dbReference type="ARBA" id="ARBA00022840"/>
    </source>
</evidence>
<dbReference type="OrthoDB" id="9774737at2"/>
<sequence length="281" mass="31170">MRIGIIAKPKKPAHEVVASLVEWLQDRDVEVFLDEETALLAGLDSSYKKSEIPYVSDILVVIGGDGTFLSVARLAYGNDVPILGVNLGRLGFLTEVTLDELYPMMESILAGKYVMDERSMLEAFIYRHGERIAEYRVLNDVVINKGTLARIIELEAKVDDKFLTLYRADGLIISTPTGSTAYSLAAGGPILYPSIPAFILTPICPFTLSQRPIVIPDSAEIEITLNTENEDVFVTLDGQVGFALKVKDIVKVRKAHKSIKIIKNPNRDFFEVLRTKLKWGA</sequence>
<dbReference type="HAMAP" id="MF_00361">
    <property type="entry name" value="NAD_kinase"/>
    <property type="match status" value="1"/>
</dbReference>
<dbReference type="Gene3D" id="2.60.200.30">
    <property type="entry name" value="Probable inorganic polyphosphate/atp-NAD kinase, domain 2"/>
    <property type="match status" value="1"/>
</dbReference>
<dbReference type="GO" id="GO:0006741">
    <property type="term" value="P:NADP+ biosynthetic process"/>
    <property type="evidence" value="ECO:0007669"/>
    <property type="project" value="UniProtKB-UniRule"/>
</dbReference>
<dbReference type="InterPro" id="IPR016064">
    <property type="entry name" value="NAD/diacylglycerol_kinase_sf"/>
</dbReference>
<evidence type="ECO:0000256" key="3">
    <source>
        <dbReference type="ARBA" id="ARBA00022777"/>
    </source>
</evidence>
<keyword evidence="1 8" id="KW-0808">Transferase</keyword>
<protein>
    <recommendedName>
        <fullName evidence="8">NAD kinase</fullName>
        <ecNumber evidence="8">2.7.1.23</ecNumber>
    </recommendedName>
    <alternativeName>
        <fullName evidence="8">ATP-dependent NAD kinase</fullName>
    </alternativeName>
</protein>
<keyword evidence="3 8" id="KW-0418">Kinase</keyword>
<keyword evidence="5 8" id="KW-0521">NADP</keyword>
<evidence type="ECO:0000313" key="9">
    <source>
        <dbReference type="EMBL" id="BAT72142.1"/>
    </source>
</evidence>
<dbReference type="EC" id="2.7.1.23" evidence="8"/>
<dbReference type="Pfam" id="PF20143">
    <property type="entry name" value="NAD_kinase_C"/>
    <property type="match status" value="1"/>
</dbReference>
<dbReference type="Pfam" id="PF01513">
    <property type="entry name" value="NAD_kinase"/>
    <property type="match status" value="1"/>
</dbReference>
<dbReference type="InterPro" id="IPR017437">
    <property type="entry name" value="ATP-NAD_kinase_PpnK-typ_C"/>
</dbReference>
<dbReference type="GO" id="GO:0046872">
    <property type="term" value="F:metal ion binding"/>
    <property type="evidence" value="ECO:0007669"/>
    <property type="project" value="UniProtKB-UniRule"/>
</dbReference>